<keyword evidence="11" id="KW-1185">Reference proteome</keyword>
<feature type="binding site" evidence="4">
    <location>
        <position position="197"/>
    </location>
    <ligand>
        <name>GTP</name>
        <dbReference type="ChEBI" id="CHEBI:37565"/>
    </ligand>
</feature>
<protein>
    <recommendedName>
        <fullName evidence="4 5">Cell division protein FtsZ</fullName>
    </recommendedName>
</protein>
<keyword evidence="4 6" id="KW-0132">Cell division</keyword>
<dbReference type="Gene3D" id="3.40.50.1440">
    <property type="entry name" value="Tubulin/FtsZ, GTPase domain"/>
    <property type="match status" value="1"/>
</dbReference>
<dbReference type="InterPro" id="IPR003008">
    <property type="entry name" value="Tubulin_FtsZ_GTPase"/>
</dbReference>
<sequence>MQDDEKLLNINYEETTSENPKLIKVIGVGGGGGNAVMNMHRVGINDVTFLLCNTDRQVLNKSNIAERIVIGEKLTGGLGAGNVPERGRDAALASEEEIRRTLNDGHTRMVFVTAGMGGGTGTGAAPVISKIAKDMGLLTIGIVTIPFLFEGRIKIIQALKGVEEIRKNVDALLVVNNERLCSIYQDLTLTNAFQLADQTLTNAATGISNMISIEGVINVDFADVKTTLEDGGVAIISSGEGVGANRLHMAFEEAIRSPLLNNNNVLQAKRILIYIYHSHEYELHMDEISAVNDFTSKIEAPYSSIWGHAFDDELGEKVKVTILASGYDFETTKESISGMTNNVVDPISSKEEERKNKHEENLISTYYNVPTIEMGMSKPVILSLAELDYDELIIELDRTPTYSRDMKNISDIRRRHQSKLQAKSDELRKVISEDNAISGSDNSKDDKKSEGTNSRTITF</sequence>
<dbReference type="PANTHER" id="PTHR30314:SF3">
    <property type="entry name" value="MITOCHONDRIAL DIVISION PROTEIN FSZA"/>
    <property type="match status" value="1"/>
</dbReference>
<dbReference type="InterPro" id="IPR024757">
    <property type="entry name" value="FtsZ_C"/>
</dbReference>
<dbReference type="SUPFAM" id="SSF52490">
    <property type="entry name" value="Tubulin nucleotide-binding domain-like"/>
    <property type="match status" value="1"/>
</dbReference>
<dbReference type="PROSITE" id="PS01134">
    <property type="entry name" value="FTSZ_1"/>
    <property type="match status" value="1"/>
</dbReference>
<keyword evidence="4 6" id="KW-0717">Septation</keyword>
<dbReference type="PANTHER" id="PTHR30314">
    <property type="entry name" value="CELL DIVISION PROTEIN FTSZ-RELATED"/>
    <property type="match status" value="1"/>
</dbReference>
<dbReference type="Pfam" id="PF00091">
    <property type="entry name" value="Tubulin"/>
    <property type="match status" value="1"/>
</dbReference>
<dbReference type="Proteomes" id="UP001596020">
    <property type="component" value="Unassembled WGS sequence"/>
</dbReference>
<dbReference type="InterPro" id="IPR020805">
    <property type="entry name" value="Cell_div_FtsZ_CS"/>
</dbReference>
<feature type="region of interest" description="Disordered" evidence="7">
    <location>
        <begin position="420"/>
        <end position="459"/>
    </location>
</feature>
<dbReference type="SMART" id="SM00865">
    <property type="entry name" value="Tubulin_C"/>
    <property type="match status" value="1"/>
</dbReference>
<comment type="subcellular location">
    <subcellularLocation>
        <location evidence="4">Cytoplasm</location>
    </subcellularLocation>
    <text evidence="4">Assembles at midcell at the inner surface of the cytoplasmic membrane.</text>
</comment>
<feature type="binding site" evidence="4">
    <location>
        <position position="150"/>
    </location>
    <ligand>
        <name>GTP</name>
        <dbReference type="ChEBI" id="CHEBI:37565"/>
    </ligand>
</feature>
<feature type="domain" description="Tubulin/FtsZ GTPase" evidence="8">
    <location>
        <begin position="22"/>
        <end position="215"/>
    </location>
</feature>
<feature type="domain" description="Tubulin/FtsZ 2-layer sandwich" evidence="9">
    <location>
        <begin position="217"/>
        <end position="336"/>
    </location>
</feature>
<comment type="function">
    <text evidence="4 6">Essential cell division protein that forms a contractile ring structure (Z ring) at the future cell division site. The regulation of the ring assembly controls the timing and the location of cell division. One of the functions of the FtsZ ring is to recruit other cell division proteins to the septum to produce a new cell wall between the dividing cells. Binds GTP and shows GTPase activity.</text>
</comment>
<dbReference type="InterPro" id="IPR045061">
    <property type="entry name" value="FtsZ/CetZ"/>
</dbReference>
<evidence type="ECO:0000313" key="10">
    <source>
        <dbReference type="EMBL" id="MFC4665432.1"/>
    </source>
</evidence>
<evidence type="ECO:0000256" key="4">
    <source>
        <dbReference type="HAMAP-Rule" id="MF_00909"/>
    </source>
</evidence>
<dbReference type="NCBIfam" id="TIGR00065">
    <property type="entry name" value="ftsZ"/>
    <property type="match status" value="1"/>
</dbReference>
<feature type="binding site" evidence="4">
    <location>
        <begin position="30"/>
        <end position="34"/>
    </location>
    <ligand>
        <name>GTP</name>
        <dbReference type="ChEBI" id="CHEBI:37565"/>
    </ligand>
</feature>
<dbReference type="PRINTS" id="PR00423">
    <property type="entry name" value="CELLDVISFTSZ"/>
</dbReference>
<keyword evidence="3 4" id="KW-0342">GTP-binding</keyword>
<feature type="compositionally biased region" description="Basic and acidic residues" evidence="7">
    <location>
        <begin position="422"/>
        <end position="432"/>
    </location>
</feature>
<evidence type="ECO:0000256" key="2">
    <source>
        <dbReference type="ARBA" id="ARBA00022741"/>
    </source>
</evidence>
<dbReference type="Pfam" id="PF12327">
    <property type="entry name" value="FtsZ_C"/>
    <property type="match status" value="1"/>
</dbReference>
<dbReference type="CDD" id="cd02201">
    <property type="entry name" value="FtsZ_type1"/>
    <property type="match status" value="1"/>
</dbReference>
<reference evidence="11" key="1">
    <citation type="journal article" date="2019" name="Int. J. Syst. Evol. Microbiol.">
        <title>The Global Catalogue of Microorganisms (GCM) 10K type strain sequencing project: providing services to taxonomists for standard genome sequencing and annotation.</title>
        <authorList>
            <consortium name="The Broad Institute Genomics Platform"/>
            <consortium name="The Broad Institute Genome Sequencing Center for Infectious Disease"/>
            <person name="Wu L."/>
            <person name="Ma J."/>
        </authorList>
    </citation>
    <scope>NUCLEOTIDE SEQUENCE [LARGE SCALE GENOMIC DNA]</scope>
    <source>
        <strain evidence="11">CGMCC 4.7357</strain>
    </source>
</reference>
<name>A0ABV9K648_9PORP</name>
<dbReference type="GO" id="GO:0051301">
    <property type="term" value="P:cell division"/>
    <property type="evidence" value="ECO:0007669"/>
    <property type="project" value="UniProtKB-KW"/>
</dbReference>
<organism evidence="10 11">
    <name type="scientific">Falsiporphyromonas endometrii</name>
    <dbReference type="NCBI Taxonomy" id="1387297"/>
    <lineage>
        <taxon>Bacteria</taxon>
        <taxon>Pseudomonadati</taxon>
        <taxon>Bacteroidota</taxon>
        <taxon>Bacteroidia</taxon>
        <taxon>Bacteroidales</taxon>
        <taxon>Porphyromonadaceae</taxon>
        <taxon>Falsiporphyromonas</taxon>
    </lineage>
</organism>
<evidence type="ECO:0000256" key="5">
    <source>
        <dbReference type="NCBIfam" id="TIGR00065"/>
    </source>
</evidence>
<feature type="binding site" evidence="4">
    <location>
        <begin position="119"/>
        <end position="121"/>
    </location>
    <ligand>
        <name>GTP</name>
        <dbReference type="ChEBI" id="CHEBI:37565"/>
    </ligand>
</feature>
<dbReference type="PROSITE" id="PS01135">
    <property type="entry name" value="FTSZ_2"/>
    <property type="match status" value="1"/>
</dbReference>
<gene>
    <name evidence="4 10" type="primary">ftsZ</name>
    <name evidence="10" type="ORF">ACFO3G_02210</name>
</gene>
<dbReference type="InterPro" id="IPR008280">
    <property type="entry name" value="Tub_FtsZ_C"/>
</dbReference>
<evidence type="ECO:0000256" key="1">
    <source>
        <dbReference type="ARBA" id="ARBA00009690"/>
    </source>
</evidence>
<evidence type="ECO:0000256" key="7">
    <source>
        <dbReference type="SAM" id="MobiDB-lite"/>
    </source>
</evidence>
<comment type="caution">
    <text evidence="10">The sequence shown here is derived from an EMBL/GenBank/DDBJ whole genome shotgun (WGS) entry which is preliminary data.</text>
</comment>
<dbReference type="SUPFAM" id="SSF55307">
    <property type="entry name" value="Tubulin C-terminal domain-like"/>
    <property type="match status" value="1"/>
</dbReference>
<comment type="similarity">
    <text evidence="1 4 6">Belongs to the FtsZ family.</text>
</comment>
<dbReference type="InterPro" id="IPR000158">
    <property type="entry name" value="Cell_div_FtsZ"/>
</dbReference>
<dbReference type="EMBL" id="JBHSGO010000039">
    <property type="protein sequence ID" value="MFC4665432.1"/>
    <property type="molecule type" value="Genomic_DNA"/>
</dbReference>
<comment type="subunit">
    <text evidence="4">Homodimer. Polymerizes to form a dynamic ring structure in a strictly GTP-dependent manner. Interacts directly with several other division proteins.</text>
</comment>
<dbReference type="RefSeq" id="WP_380077551.1">
    <property type="nucleotide sequence ID" value="NZ_JBHSGO010000039.1"/>
</dbReference>
<evidence type="ECO:0000259" key="8">
    <source>
        <dbReference type="SMART" id="SM00864"/>
    </source>
</evidence>
<accession>A0ABV9K648</accession>
<dbReference type="InterPro" id="IPR018316">
    <property type="entry name" value="Tubulin/FtsZ_2-layer-sand-dom"/>
</dbReference>
<dbReference type="SMART" id="SM00864">
    <property type="entry name" value="Tubulin"/>
    <property type="match status" value="1"/>
</dbReference>
<dbReference type="HAMAP" id="MF_00909">
    <property type="entry name" value="FtsZ"/>
    <property type="match status" value="1"/>
</dbReference>
<keyword evidence="4 6" id="KW-0131">Cell cycle</keyword>
<keyword evidence="4" id="KW-0963">Cytoplasm</keyword>
<evidence type="ECO:0000256" key="6">
    <source>
        <dbReference type="RuleBase" id="RU000631"/>
    </source>
</evidence>
<dbReference type="InterPro" id="IPR036525">
    <property type="entry name" value="Tubulin/FtsZ_GTPase_sf"/>
</dbReference>
<feature type="binding site" evidence="4">
    <location>
        <position position="154"/>
    </location>
    <ligand>
        <name>GTP</name>
        <dbReference type="ChEBI" id="CHEBI:37565"/>
    </ligand>
</feature>
<evidence type="ECO:0000313" key="11">
    <source>
        <dbReference type="Proteomes" id="UP001596020"/>
    </source>
</evidence>
<evidence type="ECO:0000256" key="3">
    <source>
        <dbReference type="ARBA" id="ARBA00023134"/>
    </source>
</evidence>
<evidence type="ECO:0000259" key="9">
    <source>
        <dbReference type="SMART" id="SM00865"/>
    </source>
</evidence>
<keyword evidence="2 4" id="KW-0547">Nucleotide-binding</keyword>
<proteinExistence type="inferred from homology"/>